<dbReference type="NCBIfam" id="NF040826">
    <property type="entry name" value="lxa_BCAM0308"/>
    <property type="match status" value="1"/>
</dbReference>
<dbReference type="EMBL" id="BARV01018274">
    <property type="protein sequence ID" value="GAI31910.1"/>
    <property type="molecule type" value="Genomic_DNA"/>
</dbReference>
<organism evidence="2">
    <name type="scientific">marine sediment metagenome</name>
    <dbReference type="NCBI Taxonomy" id="412755"/>
    <lineage>
        <taxon>unclassified sequences</taxon>
        <taxon>metagenomes</taxon>
        <taxon>ecological metagenomes</taxon>
    </lineage>
</organism>
<feature type="compositionally biased region" description="Basic and acidic residues" evidence="1">
    <location>
        <begin position="1"/>
        <end position="15"/>
    </location>
</feature>
<feature type="region of interest" description="Disordered" evidence="1">
    <location>
        <begin position="1"/>
        <end position="21"/>
    </location>
</feature>
<proteinExistence type="predicted"/>
<sequence length="161" mass="18240">MREGERRGTVGRESKNPYFEGQKYPEPTVCPRCSLVYHAGRWQKVDEAPSHPVQESHCPACRREIDRYPAGLVVLRGAYLKKHHQEILNIVRNQAASAAAARPLQRIMWVKEGQGEVEIATTNGHLALRIGKAIKSASKGDLTIKRAAEDQLVRVYWERED</sequence>
<gene>
    <name evidence="2" type="ORF">S06H3_30941</name>
</gene>
<comment type="caution">
    <text evidence="2">The sequence shown here is derived from an EMBL/GenBank/DDBJ whole genome shotgun (WGS) entry which is preliminary data.</text>
</comment>
<evidence type="ECO:0000313" key="2">
    <source>
        <dbReference type="EMBL" id="GAI31910.1"/>
    </source>
</evidence>
<dbReference type="InterPro" id="IPR047706">
    <property type="entry name" value="BCAM0308-like"/>
</dbReference>
<dbReference type="AlphaFoldDB" id="X1NYQ7"/>
<evidence type="ECO:0000256" key="1">
    <source>
        <dbReference type="SAM" id="MobiDB-lite"/>
    </source>
</evidence>
<protein>
    <recommendedName>
        <fullName evidence="3">ATPase</fullName>
    </recommendedName>
</protein>
<reference evidence="2" key="1">
    <citation type="journal article" date="2014" name="Front. Microbiol.">
        <title>High frequency of phylogenetically diverse reductive dehalogenase-homologous genes in deep subseafloor sedimentary metagenomes.</title>
        <authorList>
            <person name="Kawai M."/>
            <person name="Futagami T."/>
            <person name="Toyoda A."/>
            <person name="Takaki Y."/>
            <person name="Nishi S."/>
            <person name="Hori S."/>
            <person name="Arai W."/>
            <person name="Tsubouchi T."/>
            <person name="Morono Y."/>
            <person name="Uchiyama I."/>
            <person name="Ito T."/>
            <person name="Fujiyama A."/>
            <person name="Inagaki F."/>
            <person name="Takami H."/>
        </authorList>
    </citation>
    <scope>NUCLEOTIDE SEQUENCE</scope>
    <source>
        <strain evidence="2">Expedition CK06-06</strain>
    </source>
</reference>
<accession>X1NYQ7</accession>
<name>X1NYQ7_9ZZZZ</name>
<evidence type="ECO:0008006" key="3">
    <source>
        <dbReference type="Google" id="ProtNLM"/>
    </source>
</evidence>